<keyword evidence="1" id="KW-0812">Transmembrane</keyword>
<proteinExistence type="predicted"/>
<accession>A0A1B3WF83</accession>
<keyword evidence="1" id="KW-0472">Membrane</keyword>
<reference evidence="2" key="1">
    <citation type="submission" date="2016-08" db="EMBL/GenBank/DDBJ databases">
        <authorList>
            <person name="Seilhamer J.J."/>
        </authorList>
    </citation>
    <scope>NUCLEOTIDE SEQUENCE [LARGE SCALE GENOMIC DNA]</scope>
    <source>
        <strain evidence="2">F0677</strain>
    </source>
</reference>
<evidence type="ECO:0000313" key="2">
    <source>
        <dbReference type="EMBL" id="AOH39612.1"/>
    </source>
</evidence>
<dbReference type="Pfam" id="PF11146">
    <property type="entry name" value="DUF2905"/>
    <property type="match status" value="1"/>
</dbReference>
<dbReference type="Proteomes" id="UP000094757">
    <property type="component" value="Chromosome"/>
</dbReference>
<keyword evidence="5" id="KW-1185">Reference proteome</keyword>
<dbReference type="EMBL" id="QWKU01000001">
    <property type="protein sequence ID" value="RID95047.1"/>
    <property type="molecule type" value="Genomic_DNA"/>
</dbReference>
<evidence type="ECO:0000313" key="5">
    <source>
        <dbReference type="Proteomes" id="UP000266262"/>
    </source>
</evidence>
<dbReference type="PANTHER" id="PTHR36443">
    <property type="entry name" value="BSR5223 PROTEIN"/>
    <property type="match status" value="1"/>
</dbReference>
<sequence>MSKIMILIGILFIIIGILFSFNEKIPFIGHLPGDIHIKLGHTEIYFPIISCVIVSLIGSLILNIFFKR</sequence>
<organism evidence="2 4">
    <name type="scientific">Dialister pneumosintes</name>
    <dbReference type="NCBI Taxonomy" id="39950"/>
    <lineage>
        <taxon>Bacteria</taxon>
        <taxon>Bacillati</taxon>
        <taxon>Bacillota</taxon>
        <taxon>Negativicutes</taxon>
        <taxon>Veillonellales</taxon>
        <taxon>Veillonellaceae</taxon>
        <taxon>Dialister</taxon>
    </lineage>
</organism>
<name>A0A1B3WF83_9FIRM</name>
<dbReference type="InterPro" id="IPR021320">
    <property type="entry name" value="DUF2905"/>
</dbReference>
<evidence type="ECO:0000313" key="4">
    <source>
        <dbReference type="Proteomes" id="UP000094757"/>
    </source>
</evidence>
<dbReference type="OrthoDB" id="9811610at2"/>
<feature type="transmembrane region" description="Helical" evidence="1">
    <location>
        <begin position="44"/>
        <end position="66"/>
    </location>
</feature>
<gene>
    <name evidence="2" type="ORF">BCB69_02155</name>
    <name evidence="3" type="ORF">DX915_01040</name>
</gene>
<evidence type="ECO:0000256" key="1">
    <source>
        <dbReference type="SAM" id="Phobius"/>
    </source>
</evidence>
<dbReference type="RefSeq" id="WP_022513956.1">
    <property type="nucleotide sequence ID" value="NZ_CP017037.1"/>
</dbReference>
<dbReference type="Proteomes" id="UP000266262">
    <property type="component" value="Unassembled WGS sequence"/>
</dbReference>
<protein>
    <submittedName>
        <fullName evidence="3">DUF2905 domain-containing protein</fullName>
    </submittedName>
</protein>
<reference evidence="3 5" key="3">
    <citation type="submission" date="2018-08" db="EMBL/GenBank/DDBJ databases">
        <title>Draft genome sequence of Dialister pneumosintes KCOM 1685.</title>
        <authorList>
            <person name="Kook J.-K."/>
            <person name="Park S.-N."/>
            <person name="Lim Y.K."/>
        </authorList>
    </citation>
    <scope>NUCLEOTIDE SEQUENCE [LARGE SCALE GENOMIC DNA]</scope>
    <source>
        <strain evidence="3 5">KCOM 1685</strain>
    </source>
</reference>
<dbReference type="EMBL" id="CP017037">
    <property type="protein sequence ID" value="AOH39612.1"/>
    <property type="molecule type" value="Genomic_DNA"/>
</dbReference>
<reference evidence="4" key="2">
    <citation type="submission" date="2016-08" db="EMBL/GenBank/DDBJ databases">
        <authorList>
            <person name="Holder M.E."/>
            <person name="Ajami N.J."/>
            <person name="Petrosino J.F."/>
        </authorList>
    </citation>
    <scope>NUCLEOTIDE SEQUENCE [LARGE SCALE GENOMIC DNA]</scope>
    <source>
        <strain evidence="4">F0677</strain>
    </source>
</reference>
<dbReference type="STRING" id="39950.BCB69_02155"/>
<dbReference type="AlphaFoldDB" id="A0A1B3WF83"/>
<keyword evidence="1" id="KW-1133">Transmembrane helix</keyword>
<evidence type="ECO:0000313" key="3">
    <source>
        <dbReference type="EMBL" id="RID95047.1"/>
    </source>
</evidence>
<dbReference type="PANTHER" id="PTHR36443:SF1">
    <property type="entry name" value="BSR5223 PROTEIN"/>
    <property type="match status" value="1"/>
</dbReference>
<dbReference type="KEGG" id="dpn:BCB69_02155"/>